<dbReference type="Pfam" id="PF09855">
    <property type="entry name" value="Zn_ribbon_13"/>
    <property type="match status" value="1"/>
</dbReference>
<protein>
    <submittedName>
        <fullName evidence="1">Uncharacterized protein</fullName>
    </submittedName>
</protein>
<gene>
    <name evidence="1" type="ORF">GCM10007167_26100</name>
</gene>
<reference evidence="1" key="2">
    <citation type="submission" date="2020-09" db="EMBL/GenBank/DDBJ databases">
        <authorList>
            <person name="Sun Q."/>
            <person name="Kim S."/>
        </authorList>
    </citation>
    <scope>NUCLEOTIDE SEQUENCE</scope>
    <source>
        <strain evidence="1">KCTC 32020</strain>
    </source>
</reference>
<accession>A0A918ZBA3</accession>
<sequence length="82" mass="8940">MSLFMGDRAHPSRWACPRCAHGEGRLGEAALPSNPLAALAEVETRWFTTATCRRCAYTEFYDAPAADVLASWAPTLSDVAPR</sequence>
<name>A0A918ZBA3_9GAMM</name>
<reference evidence="1" key="1">
    <citation type="journal article" date="2014" name="Int. J. Syst. Evol. Microbiol.">
        <title>Complete genome sequence of Corynebacterium casei LMG S-19264T (=DSM 44701T), isolated from a smear-ripened cheese.</title>
        <authorList>
            <consortium name="US DOE Joint Genome Institute (JGI-PGF)"/>
            <person name="Walter F."/>
            <person name="Albersmeier A."/>
            <person name="Kalinowski J."/>
            <person name="Ruckert C."/>
        </authorList>
    </citation>
    <scope>NUCLEOTIDE SEQUENCE</scope>
    <source>
        <strain evidence="1">KCTC 32020</strain>
    </source>
</reference>
<organism evidence="1 2">
    <name type="scientific">Vulcaniibacterium thermophilum</name>
    <dbReference type="NCBI Taxonomy" id="1169913"/>
    <lineage>
        <taxon>Bacteria</taxon>
        <taxon>Pseudomonadati</taxon>
        <taxon>Pseudomonadota</taxon>
        <taxon>Gammaproteobacteria</taxon>
        <taxon>Lysobacterales</taxon>
        <taxon>Lysobacteraceae</taxon>
        <taxon>Vulcaniibacterium</taxon>
    </lineage>
</organism>
<dbReference type="EMBL" id="BNCF01000019">
    <property type="protein sequence ID" value="GHE43053.1"/>
    <property type="molecule type" value="Genomic_DNA"/>
</dbReference>
<dbReference type="OrthoDB" id="6293663at2"/>
<evidence type="ECO:0000313" key="1">
    <source>
        <dbReference type="EMBL" id="GHE43053.1"/>
    </source>
</evidence>
<keyword evidence="2" id="KW-1185">Reference proteome</keyword>
<evidence type="ECO:0000313" key="2">
    <source>
        <dbReference type="Proteomes" id="UP000636453"/>
    </source>
</evidence>
<comment type="caution">
    <text evidence="1">The sequence shown here is derived from an EMBL/GenBank/DDBJ whole genome shotgun (WGS) entry which is preliminary data.</text>
</comment>
<dbReference type="Proteomes" id="UP000636453">
    <property type="component" value="Unassembled WGS sequence"/>
</dbReference>
<dbReference type="InterPro" id="IPR018652">
    <property type="entry name" value="DUF2082_NA-bd_Znr"/>
</dbReference>
<proteinExistence type="predicted"/>
<dbReference type="AlphaFoldDB" id="A0A918ZBA3"/>